<dbReference type="SMART" id="SM00905">
    <property type="entry name" value="FolB"/>
    <property type="match status" value="1"/>
</dbReference>
<protein>
    <recommendedName>
        <fullName evidence="9">Bifunctional folate synthesis protein</fullName>
    </recommendedName>
    <domain>
        <recommendedName>
            <fullName evidence="9">Dihydroneopterin aldolase</fullName>
            <shortName evidence="9">DHNA</shortName>
            <ecNumber evidence="9">4.1.2.25</ecNumber>
        </recommendedName>
        <alternativeName>
            <fullName evidence="9">7,8-dihydroneopterin aldolase</fullName>
        </alternativeName>
    </domain>
    <domain>
        <recommendedName>
            <fullName evidence="9">2-amino-4-hydroxy-6-hydroxymethyldihydropteridine pyrophosphokinase</fullName>
            <ecNumber evidence="9">2.7.6.3</ecNumber>
        </recommendedName>
        <alternativeName>
            <fullName evidence="9">6-hydroxymethyl-7,8-dihydropterin pyrophosphokinase</fullName>
            <shortName evidence="9">PPPK</shortName>
        </alternativeName>
        <alternativeName>
            <fullName evidence="9">7,8-dihydro-6-hydroxymethylpterin pyrophosphokinase</fullName>
            <shortName evidence="9">HPPK</shortName>
        </alternativeName>
    </domain>
</protein>
<evidence type="ECO:0000256" key="2">
    <source>
        <dbReference type="ARBA" id="ARBA00005051"/>
    </source>
</evidence>
<comment type="similarity">
    <text evidence="9">Belongs to the DHNA family.</text>
</comment>
<keyword evidence="9" id="KW-0456">Lyase</keyword>
<dbReference type="Gene3D" id="3.30.1130.10">
    <property type="match status" value="1"/>
</dbReference>
<keyword evidence="5" id="KW-0547">Nucleotide-binding</keyword>
<keyword evidence="12" id="KW-1185">Reference proteome</keyword>
<keyword evidence="4 11" id="KW-0808">Transferase</keyword>
<dbReference type="NCBIfam" id="TIGR00526">
    <property type="entry name" value="folB_dom"/>
    <property type="match status" value="1"/>
</dbReference>
<evidence type="ECO:0000313" key="12">
    <source>
        <dbReference type="Proteomes" id="UP000595053"/>
    </source>
</evidence>
<evidence type="ECO:0000259" key="10">
    <source>
        <dbReference type="PROSITE" id="PS00794"/>
    </source>
</evidence>
<dbReference type="InterPro" id="IPR043133">
    <property type="entry name" value="GTP-CH-I_C/QueF"/>
</dbReference>
<dbReference type="UniPathway" id="UPA00077">
    <property type="reaction ID" value="UER00154"/>
</dbReference>
<dbReference type="EC" id="4.1.2.25" evidence="9"/>
<evidence type="ECO:0000256" key="5">
    <source>
        <dbReference type="ARBA" id="ARBA00022741"/>
    </source>
</evidence>
<evidence type="ECO:0000256" key="1">
    <source>
        <dbReference type="ARBA" id="ARBA00000198"/>
    </source>
</evidence>
<keyword evidence="8 9" id="KW-0289">Folate biosynthesis</keyword>
<comment type="catalytic activity">
    <reaction evidence="9">
        <text>7,8-dihydroneopterin = 6-hydroxymethyl-7,8-dihydropterin + glycolaldehyde</text>
        <dbReference type="Rhea" id="RHEA:10540"/>
        <dbReference type="ChEBI" id="CHEBI:17001"/>
        <dbReference type="ChEBI" id="CHEBI:17071"/>
        <dbReference type="ChEBI" id="CHEBI:44841"/>
        <dbReference type="EC" id="4.1.2.25"/>
    </reaction>
</comment>
<keyword evidence="7" id="KW-0067">ATP-binding</keyword>
<evidence type="ECO:0000256" key="9">
    <source>
        <dbReference type="RuleBase" id="RU362079"/>
    </source>
</evidence>
<gene>
    <name evidence="11" type="primary">folK</name>
    <name evidence="11" type="ORF">INS88_01945</name>
</gene>
<evidence type="ECO:0000256" key="3">
    <source>
        <dbReference type="ARBA" id="ARBA00009640"/>
    </source>
</evidence>
<dbReference type="SUPFAM" id="SSF55083">
    <property type="entry name" value="6-hydroxymethyl-7,8-dihydropterin pyrophosphokinase, HPPK"/>
    <property type="match status" value="1"/>
</dbReference>
<dbReference type="CDD" id="cd00534">
    <property type="entry name" value="DHNA_DHNTPE"/>
    <property type="match status" value="1"/>
</dbReference>
<dbReference type="InterPro" id="IPR000550">
    <property type="entry name" value="Hppk"/>
</dbReference>
<dbReference type="GO" id="GO:0003848">
    <property type="term" value="F:2-amino-4-hydroxy-6-hydroxymethyldihydropteridine diphosphokinase activity"/>
    <property type="evidence" value="ECO:0007669"/>
    <property type="project" value="UniProtKB-EC"/>
</dbReference>
<dbReference type="InterPro" id="IPR006157">
    <property type="entry name" value="FolB_dom"/>
</dbReference>
<comment type="catalytic activity">
    <reaction evidence="1">
        <text>6-hydroxymethyl-7,8-dihydropterin + ATP = (7,8-dihydropterin-6-yl)methyl diphosphate + AMP + H(+)</text>
        <dbReference type="Rhea" id="RHEA:11412"/>
        <dbReference type="ChEBI" id="CHEBI:15378"/>
        <dbReference type="ChEBI" id="CHEBI:30616"/>
        <dbReference type="ChEBI" id="CHEBI:44841"/>
        <dbReference type="ChEBI" id="CHEBI:72950"/>
        <dbReference type="ChEBI" id="CHEBI:456215"/>
        <dbReference type="EC" id="2.7.6.3"/>
    </reaction>
</comment>
<organism evidence="11 12">
    <name type="scientific">Trueperella pecoris</name>
    <dbReference type="NCBI Taxonomy" id="2733571"/>
    <lineage>
        <taxon>Bacteria</taxon>
        <taxon>Bacillati</taxon>
        <taxon>Actinomycetota</taxon>
        <taxon>Actinomycetes</taxon>
        <taxon>Actinomycetales</taxon>
        <taxon>Actinomycetaceae</taxon>
        <taxon>Trueperella</taxon>
    </lineage>
</organism>
<dbReference type="CDD" id="cd00483">
    <property type="entry name" value="HPPK"/>
    <property type="match status" value="1"/>
</dbReference>
<dbReference type="GO" id="GO:0005524">
    <property type="term" value="F:ATP binding"/>
    <property type="evidence" value="ECO:0007669"/>
    <property type="project" value="UniProtKB-KW"/>
</dbReference>
<evidence type="ECO:0000256" key="6">
    <source>
        <dbReference type="ARBA" id="ARBA00022777"/>
    </source>
</evidence>
<dbReference type="EC" id="2.7.6.3" evidence="9"/>
<evidence type="ECO:0000256" key="4">
    <source>
        <dbReference type="ARBA" id="ARBA00022679"/>
    </source>
</evidence>
<dbReference type="NCBIfam" id="TIGR00525">
    <property type="entry name" value="folB"/>
    <property type="match status" value="1"/>
</dbReference>
<comment type="pathway">
    <text evidence="9">Cofactor biosynthesis; tetrahydrofolate biosynthesis; 2-amino-4-hydroxy-6-hydroxymethyl-7,8-dihydropteridine diphosphate from 7,8-dihydroneopterin triphosphate: step 3/4.</text>
</comment>
<evidence type="ECO:0000256" key="8">
    <source>
        <dbReference type="ARBA" id="ARBA00022909"/>
    </source>
</evidence>
<evidence type="ECO:0000256" key="7">
    <source>
        <dbReference type="ARBA" id="ARBA00022840"/>
    </source>
</evidence>
<feature type="domain" description="7,8-dihydro-6-hydroxymethylpterin-pyrophosphokinase" evidence="10">
    <location>
        <begin position="213"/>
        <end position="224"/>
    </location>
</feature>
<dbReference type="GO" id="GO:0046656">
    <property type="term" value="P:folic acid biosynthetic process"/>
    <property type="evidence" value="ECO:0007669"/>
    <property type="project" value="UniProtKB-UniRule"/>
</dbReference>
<comment type="function">
    <text evidence="9">Catalyzes the conversion of 7,8-dihydroneopterin to 6-hydroxymethyl-7,8-dihydropterin.</text>
</comment>
<dbReference type="RefSeq" id="WP_193326282.1">
    <property type="nucleotide sequence ID" value="NZ_CP053291.1"/>
</dbReference>
<dbReference type="InterPro" id="IPR006156">
    <property type="entry name" value="Dihydroneopterin_aldolase"/>
</dbReference>
<dbReference type="PANTHER" id="PTHR43071">
    <property type="entry name" value="2-AMINO-4-HYDROXY-6-HYDROXYMETHYLDIHYDROPTERIDINE PYROPHOSPHOKINASE"/>
    <property type="match status" value="1"/>
</dbReference>
<accession>A0A7M1QVG9</accession>
<name>A0A7M1QVG9_9ACTO</name>
<sequence length="285" mass="31154">MRMAKIQLSGLRARGTHGVLDFEHAQPQEFVVDLKIHLDISRALQTDRIEDTISYAEVADVVVKVIEGEHCDLIETLADRIAARVHDLGATAVEVTLHKPHAPMDHKFADVSVTVETWGPSLDPDPLAVIAIGSNLDDPADHVRRAIDEVGAIADLIAISGLYRTAPVLAEGQSEQPDYINAVVMAATTLSPEELLAKLQKIENDHGRVREERWGPRTLDLDIITFGDVTSDDEGLTLPHPRAAERRFVLEPWLAIDPDAELAGQPVATLLAGLEEQQIELVEGP</sequence>
<dbReference type="Gene3D" id="3.30.70.560">
    <property type="entry name" value="7,8-Dihydro-6-hydroxymethylpterin-pyrophosphokinase HPPK"/>
    <property type="match status" value="1"/>
</dbReference>
<reference evidence="11 12" key="1">
    <citation type="submission" date="2020-10" db="EMBL/GenBank/DDBJ databases">
        <title>Trueperella pecoris sp. nov. isolated from bovine and porcine specimens.</title>
        <authorList>
            <person name="Schoenecker L."/>
            <person name="Schnydrig P."/>
            <person name="Brodard I."/>
            <person name="Thomann A."/>
            <person name="Hemphill A."/>
            <person name="Rodriguez-Campos S."/>
            <person name="Perreten V."/>
            <person name="Jores J."/>
            <person name="Kittl S."/>
        </authorList>
    </citation>
    <scope>NUCLEOTIDE SEQUENCE [LARGE SCALE GENOMIC DNA]</scope>
    <source>
        <strain evidence="11 12">15A0121</strain>
    </source>
</reference>
<dbReference type="Pfam" id="PF02152">
    <property type="entry name" value="FolB"/>
    <property type="match status" value="1"/>
</dbReference>
<dbReference type="GO" id="GO:0046654">
    <property type="term" value="P:tetrahydrofolate biosynthetic process"/>
    <property type="evidence" value="ECO:0007669"/>
    <property type="project" value="UniProtKB-UniRule"/>
</dbReference>
<dbReference type="NCBIfam" id="TIGR01498">
    <property type="entry name" value="folK"/>
    <property type="match status" value="1"/>
</dbReference>
<dbReference type="PROSITE" id="PS00794">
    <property type="entry name" value="HPPK"/>
    <property type="match status" value="1"/>
</dbReference>
<dbReference type="GO" id="GO:0004150">
    <property type="term" value="F:dihydroneopterin aldolase activity"/>
    <property type="evidence" value="ECO:0007669"/>
    <property type="project" value="UniProtKB-UniRule"/>
</dbReference>
<dbReference type="Pfam" id="PF01288">
    <property type="entry name" value="HPPK"/>
    <property type="match status" value="1"/>
</dbReference>
<dbReference type="InterPro" id="IPR035907">
    <property type="entry name" value="Hppk_sf"/>
</dbReference>
<dbReference type="GO" id="GO:0016301">
    <property type="term" value="F:kinase activity"/>
    <property type="evidence" value="ECO:0007669"/>
    <property type="project" value="UniProtKB-KW"/>
</dbReference>
<comment type="pathway">
    <text evidence="2">Cofactor biosynthesis; tetrahydrofolate biosynthesis; 2-amino-4-hydroxy-6-hydroxymethyl-7,8-dihydropteridine diphosphate from 7,8-dihydroneopterin triphosphate: step 4/4.</text>
</comment>
<dbReference type="EMBL" id="CP063213">
    <property type="protein sequence ID" value="QOR46009.1"/>
    <property type="molecule type" value="Genomic_DNA"/>
</dbReference>
<keyword evidence="6 11" id="KW-0418">Kinase</keyword>
<proteinExistence type="inferred from homology"/>
<dbReference type="SUPFAM" id="SSF55620">
    <property type="entry name" value="Tetrahydrobiopterin biosynthesis enzymes-like"/>
    <property type="match status" value="1"/>
</dbReference>
<dbReference type="AlphaFoldDB" id="A0A7M1QVG9"/>
<comment type="similarity">
    <text evidence="3">In the N-terminal section; belongs to the DHNA family.</text>
</comment>
<dbReference type="PANTHER" id="PTHR43071:SF1">
    <property type="entry name" value="2-AMINO-4-HYDROXY-6-HYDROXYMETHYLDIHYDROPTERIDINE PYROPHOSPHOKINASE"/>
    <property type="match status" value="1"/>
</dbReference>
<dbReference type="Proteomes" id="UP000595053">
    <property type="component" value="Chromosome"/>
</dbReference>
<evidence type="ECO:0000313" key="11">
    <source>
        <dbReference type="EMBL" id="QOR46009.1"/>
    </source>
</evidence>